<dbReference type="InterPro" id="IPR050109">
    <property type="entry name" value="HTH-type_TetR-like_transc_reg"/>
</dbReference>
<keyword evidence="3" id="KW-0804">Transcription</keyword>
<dbReference type="InterPro" id="IPR009057">
    <property type="entry name" value="Homeodomain-like_sf"/>
</dbReference>
<evidence type="ECO:0000256" key="4">
    <source>
        <dbReference type="PROSITE-ProRule" id="PRU00335"/>
    </source>
</evidence>
<dbReference type="PRINTS" id="PR00455">
    <property type="entry name" value="HTHTETR"/>
</dbReference>
<dbReference type="SUPFAM" id="SSF46689">
    <property type="entry name" value="Homeodomain-like"/>
    <property type="match status" value="1"/>
</dbReference>
<evidence type="ECO:0000256" key="2">
    <source>
        <dbReference type="ARBA" id="ARBA00023125"/>
    </source>
</evidence>
<keyword evidence="7" id="KW-1185">Reference proteome</keyword>
<sequence>MNSDNQDKPLTRSQRRRREDLVRAALKVFDEHGFEAARMDDVAREAEVAKGTVYLYFKNKEDLFQGMVRDVVGPALESVQHAATLASRPPTERLEQLVRSLGRFLGTGDFRTILRLMIAEGPKHEHLRQFYYSNIVEPGMAAIRQCLEDGEASGEFRQGSGRLATQVLAGGPMIAAIWQILFADYAPLDTERLLDDHLKTVLGGLQASSAAITH</sequence>
<evidence type="ECO:0000256" key="3">
    <source>
        <dbReference type="ARBA" id="ARBA00023163"/>
    </source>
</evidence>
<dbReference type="Proteomes" id="UP001269819">
    <property type="component" value="Unassembled WGS sequence"/>
</dbReference>
<dbReference type="PANTHER" id="PTHR30055">
    <property type="entry name" value="HTH-TYPE TRANSCRIPTIONAL REGULATOR RUTR"/>
    <property type="match status" value="1"/>
</dbReference>
<feature type="domain" description="HTH tetR-type" evidence="5">
    <location>
        <begin position="15"/>
        <end position="75"/>
    </location>
</feature>
<dbReference type="SUPFAM" id="SSF48498">
    <property type="entry name" value="Tetracyclin repressor-like, C-terminal domain"/>
    <property type="match status" value="1"/>
</dbReference>
<keyword evidence="2 4" id="KW-0238">DNA-binding</keyword>
<dbReference type="PROSITE" id="PS50977">
    <property type="entry name" value="HTH_TETR_2"/>
    <property type="match status" value="1"/>
</dbReference>
<dbReference type="Pfam" id="PF00440">
    <property type="entry name" value="TetR_N"/>
    <property type="match status" value="1"/>
</dbReference>
<dbReference type="InterPro" id="IPR001647">
    <property type="entry name" value="HTH_TetR"/>
</dbReference>
<feature type="DNA-binding region" description="H-T-H motif" evidence="4">
    <location>
        <begin position="38"/>
        <end position="57"/>
    </location>
</feature>
<name>A0ABU3VY50_9GAMM</name>
<evidence type="ECO:0000313" key="6">
    <source>
        <dbReference type="EMBL" id="MDV2079218.1"/>
    </source>
</evidence>
<keyword evidence="1" id="KW-0805">Transcription regulation</keyword>
<dbReference type="InterPro" id="IPR011075">
    <property type="entry name" value="TetR_C"/>
</dbReference>
<evidence type="ECO:0000259" key="5">
    <source>
        <dbReference type="PROSITE" id="PS50977"/>
    </source>
</evidence>
<dbReference type="Pfam" id="PF16859">
    <property type="entry name" value="TetR_C_11"/>
    <property type="match status" value="1"/>
</dbReference>
<dbReference type="PANTHER" id="PTHR30055:SF234">
    <property type="entry name" value="HTH-TYPE TRANSCRIPTIONAL REGULATOR BETI"/>
    <property type="match status" value="1"/>
</dbReference>
<protein>
    <submittedName>
        <fullName evidence="6">TetR/AcrR family transcriptional regulator</fullName>
    </submittedName>
</protein>
<evidence type="ECO:0000256" key="1">
    <source>
        <dbReference type="ARBA" id="ARBA00023015"/>
    </source>
</evidence>
<proteinExistence type="predicted"/>
<reference evidence="6 7" key="1">
    <citation type="submission" date="2023-10" db="EMBL/GenBank/DDBJ databases">
        <title>Characteristics and mechanism of a salt-tolerant marine origin heterotrophic nitrifying- aerobic denitrifying bacteria Marinobacter xestospongiae HN1.</title>
        <authorList>
            <person name="Qi R."/>
        </authorList>
    </citation>
    <scope>NUCLEOTIDE SEQUENCE [LARGE SCALE GENOMIC DNA]</scope>
    <source>
        <strain evidence="6 7">HN1</strain>
    </source>
</reference>
<evidence type="ECO:0000313" key="7">
    <source>
        <dbReference type="Proteomes" id="UP001269819"/>
    </source>
</evidence>
<accession>A0ABU3VY50</accession>
<dbReference type="EMBL" id="JAWIIJ010000006">
    <property type="protein sequence ID" value="MDV2079218.1"/>
    <property type="molecule type" value="Genomic_DNA"/>
</dbReference>
<comment type="caution">
    <text evidence="6">The sequence shown here is derived from an EMBL/GenBank/DDBJ whole genome shotgun (WGS) entry which is preliminary data.</text>
</comment>
<dbReference type="Gene3D" id="1.10.357.10">
    <property type="entry name" value="Tetracycline Repressor, domain 2"/>
    <property type="match status" value="1"/>
</dbReference>
<dbReference type="RefSeq" id="WP_316973827.1">
    <property type="nucleotide sequence ID" value="NZ_JAWIIJ010000006.1"/>
</dbReference>
<dbReference type="InterPro" id="IPR036271">
    <property type="entry name" value="Tet_transcr_reg_TetR-rel_C_sf"/>
</dbReference>
<organism evidence="6 7">
    <name type="scientific">Marinobacter xestospongiae</name>
    <dbReference type="NCBI Taxonomy" id="994319"/>
    <lineage>
        <taxon>Bacteria</taxon>
        <taxon>Pseudomonadati</taxon>
        <taxon>Pseudomonadota</taxon>
        <taxon>Gammaproteobacteria</taxon>
        <taxon>Pseudomonadales</taxon>
        <taxon>Marinobacteraceae</taxon>
        <taxon>Marinobacter</taxon>
    </lineage>
</organism>
<gene>
    <name evidence="6" type="ORF">RYS15_10990</name>
</gene>